<reference evidence="3" key="3">
    <citation type="journal article" date="2018" name="Mol. Plant Microbe Interact.">
        <title>Genome sequence resources for the wheat stripe rust pathogen (Puccinia striiformis f. sp. tritici) and the barley stripe rust pathogen (Puccinia striiformis f. sp. hordei).</title>
        <authorList>
            <person name="Xia C."/>
            <person name="Wang M."/>
            <person name="Yin C."/>
            <person name="Cornejo O.E."/>
            <person name="Hulbert S.H."/>
            <person name="Chen X."/>
        </authorList>
    </citation>
    <scope>NUCLEOTIDE SEQUENCE [LARGE SCALE GENOMIC DNA]</scope>
    <source>
        <strain evidence="3">93TX-2</strain>
    </source>
</reference>
<evidence type="ECO:0008006" key="4">
    <source>
        <dbReference type="Google" id="ProtNLM"/>
    </source>
</evidence>
<organism evidence="2 3">
    <name type="scientific">Puccinia striiformis</name>
    <dbReference type="NCBI Taxonomy" id="27350"/>
    <lineage>
        <taxon>Eukaryota</taxon>
        <taxon>Fungi</taxon>
        <taxon>Dikarya</taxon>
        <taxon>Basidiomycota</taxon>
        <taxon>Pucciniomycotina</taxon>
        <taxon>Pucciniomycetes</taxon>
        <taxon>Pucciniales</taxon>
        <taxon>Pucciniaceae</taxon>
        <taxon>Puccinia</taxon>
    </lineage>
</organism>
<evidence type="ECO:0000313" key="3">
    <source>
        <dbReference type="Proteomes" id="UP000238274"/>
    </source>
</evidence>
<dbReference type="Proteomes" id="UP000238274">
    <property type="component" value="Unassembled WGS sequence"/>
</dbReference>
<comment type="caution">
    <text evidence="2">The sequence shown here is derived from an EMBL/GenBank/DDBJ whole genome shotgun (WGS) entry which is preliminary data.</text>
</comment>
<keyword evidence="3" id="KW-1185">Reference proteome</keyword>
<feature type="non-terminal residue" evidence="2">
    <location>
        <position position="1"/>
    </location>
</feature>
<evidence type="ECO:0000313" key="2">
    <source>
        <dbReference type="EMBL" id="POW17772.1"/>
    </source>
</evidence>
<dbReference type="EMBL" id="PKSM01000073">
    <property type="protein sequence ID" value="POW17772.1"/>
    <property type="molecule type" value="Genomic_DNA"/>
</dbReference>
<protein>
    <recommendedName>
        <fullName evidence="4">Alpha-type protein kinase domain-containing protein</fullName>
    </recommendedName>
</protein>
<accession>A0A2S4W7M4</accession>
<reference evidence="3" key="2">
    <citation type="journal article" date="2018" name="BMC Genomics">
        <title>Genomic insights into host adaptation between the wheat stripe rust pathogen (Puccinia striiformis f. sp. tritici) and the barley stripe rust pathogen (Puccinia striiformis f. sp. hordei).</title>
        <authorList>
            <person name="Xia C."/>
            <person name="Wang M."/>
            <person name="Yin C."/>
            <person name="Cornejo O.E."/>
            <person name="Hulbert S.H."/>
            <person name="Chen X."/>
        </authorList>
    </citation>
    <scope>NUCLEOTIDE SEQUENCE [LARGE SCALE GENOMIC DNA]</scope>
    <source>
        <strain evidence="3">93TX-2</strain>
    </source>
</reference>
<gene>
    <name evidence="2" type="ORF">PSHT_06297</name>
</gene>
<dbReference type="VEuPathDB" id="FungiDB:PSTT_16231"/>
<sequence length="112" mass="12365">IPTPKNIPRAQTTRSANAEAAIPPMDLTNLLGKDQLMMSAFIQKYHCTKICKALNPPTLQEIPWTTGAKEDTPLNPHINSKRPQVKDHDLKLISIVCQGSLAQNTVVKSRLV</sequence>
<evidence type="ECO:0000256" key="1">
    <source>
        <dbReference type="SAM" id="MobiDB-lite"/>
    </source>
</evidence>
<name>A0A2S4W7M4_9BASI</name>
<proteinExistence type="predicted"/>
<dbReference type="VEuPathDB" id="FungiDB:PSHT_06297"/>
<dbReference type="AlphaFoldDB" id="A0A2S4W7M4"/>
<feature type="region of interest" description="Disordered" evidence="1">
    <location>
        <begin position="1"/>
        <end position="20"/>
    </location>
</feature>
<reference evidence="2 3" key="1">
    <citation type="submission" date="2017-12" db="EMBL/GenBank/DDBJ databases">
        <title>Gene loss provides genomic basis for host adaptation in cereal stripe rust fungi.</title>
        <authorList>
            <person name="Xia C."/>
        </authorList>
    </citation>
    <scope>NUCLEOTIDE SEQUENCE [LARGE SCALE GENOMIC DNA]</scope>
    <source>
        <strain evidence="2 3">93TX-2</strain>
    </source>
</reference>